<dbReference type="Proteomes" id="UP001055811">
    <property type="component" value="Linkage Group LG06"/>
</dbReference>
<reference evidence="1 2" key="2">
    <citation type="journal article" date="2022" name="Mol. Ecol. Resour.">
        <title>The genomes of chicory, endive, great burdock and yacon provide insights into Asteraceae paleo-polyploidization history and plant inulin production.</title>
        <authorList>
            <person name="Fan W."/>
            <person name="Wang S."/>
            <person name="Wang H."/>
            <person name="Wang A."/>
            <person name="Jiang F."/>
            <person name="Liu H."/>
            <person name="Zhao H."/>
            <person name="Xu D."/>
            <person name="Zhang Y."/>
        </authorList>
    </citation>
    <scope>NUCLEOTIDE SEQUENCE [LARGE SCALE GENOMIC DNA]</scope>
    <source>
        <strain evidence="2">cv. Punajuju</strain>
        <tissue evidence="1">Leaves</tissue>
    </source>
</reference>
<protein>
    <submittedName>
        <fullName evidence="1">Uncharacterized protein</fullName>
    </submittedName>
</protein>
<dbReference type="EMBL" id="CM042014">
    <property type="protein sequence ID" value="KAI3723883.1"/>
    <property type="molecule type" value="Genomic_DNA"/>
</dbReference>
<proteinExistence type="predicted"/>
<gene>
    <name evidence="1" type="ORF">L2E82_35645</name>
</gene>
<comment type="caution">
    <text evidence="1">The sequence shown here is derived from an EMBL/GenBank/DDBJ whole genome shotgun (WGS) entry which is preliminary data.</text>
</comment>
<sequence>MGAVLAKSKVNIPLVKLIKEVPAYAKFLKDMCIHMRKIQAYLPILDTLPPKMEDPGAPLISVDLGDIHIKKTLLDLGASVNILPRKLFDKHEFGTLEHRDIILQLANKSTKIPRGMLSGVIIRVDNLYYLVYFLNLFWKPTNKDQCLQC</sequence>
<evidence type="ECO:0000313" key="1">
    <source>
        <dbReference type="EMBL" id="KAI3723883.1"/>
    </source>
</evidence>
<keyword evidence="2" id="KW-1185">Reference proteome</keyword>
<organism evidence="1 2">
    <name type="scientific">Cichorium intybus</name>
    <name type="common">Chicory</name>
    <dbReference type="NCBI Taxonomy" id="13427"/>
    <lineage>
        <taxon>Eukaryota</taxon>
        <taxon>Viridiplantae</taxon>
        <taxon>Streptophyta</taxon>
        <taxon>Embryophyta</taxon>
        <taxon>Tracheophyta</taxon>
        <taxon>Spermatophyta</taxon>
        <taxon>Magnoliopsida</taxon>
        <taxon>eudicotyledons</taxon>
        <taxon>Gunneridae</taxon>
        <taxon>Pentapetalae</taxon>
        <taxon>asterids</taxon>
        <taxon>campanulids</taxon>
        <taxon>Asterales</taxon>
        <taxon>Asteraceae</taxon>
        <taxon>Cichorioideae</taxon>
        <taxon>Cichorieae</taxon>
        <taxon>Cichoriinae</taxon>
        <taxon>Cichorium</taxon>
    </lineage>
</organism>
<accession>A0ACB9BPC7</accession>
<name>A0ACB9BPC7_CICIN</name>
<reference evidence="2" key="1">
    <citation type="journal article" date="2022" name="Mol. Ecol. Resour.">
        <title>The genomes of chicory, endive, great burdock and yacon provide insights into Asteraceae palaeo-polyploidization history and plant inulin production.</title>
        <authorList>
            <person name="Fan W."/>
            <person name="Wang S."/>
            <person name="Wang H."/>
            <person name="Wang A."/>
            <person name="Jiang F."/>
            <person name="Liu H."/>
            <person name="Zhao H."/>
            <person name="Xu D."/>
            <person name="Zhang Y."/>
        </authorList>
    </citation>
    <scope>NUCLEOTIDE SEQUENCE [LARGE SCALE GENOMIC DNA]</scope>
    <source>
        <strain evidence="2">cv. Punajuju</strain>
    </source>
</reference>
<evidence type="ECO:0000313" key="2">
    <source>
        <dbReference type="Proteomes" id="UP001055811"/>
    </source>
</evidence>